<evidence type="ECO:0000256" key="6">
    <source>
        <dbReference type="ARBA" id="ARBA00026066"/>
    </source>
</evidence>
<protein>
    <recommendedName>
        <fullName evidence="4">Molybdopterin synthase catalytic subunit</fullName>
        <ecNumber evidence="3">2.8.1.12</ecNumber>
    </recommendedName>
    <alternativeName>
        <fullName evidence="9">MPT synthase subunit 2</fullName>
    </alternativeName>
    <alternativeName>
        <fullName evidence="7">Molybdenum cofactor biosynthesis protein E</fullName>
    </alternativeName>
    <alternativeName>
        <fullName evidence="8">Molybdopterin-converting factor large subunit</fullName>
    </alternativeName>
    <alternativeName>
        <fullName evidence="10">Molybdopterin-converting factor subunit 2</fullName>
    </alternativeName>
</protein>
<evidence type="ECO:0000256" key="9">
    <source>
        <dbReference type="ARBA" id="ARBA00030781"/>
    </source>
</evidence>
<keyword evidence="13" id="KW-1185">Reference proteome</keyword>
<comment type="subunit">
    <text evidence="6">Heterotetramer of 2 MoaD subunits and 2 MoaE subunits. Also stable as homodimer. The enzyme changes between these two forms during catalysis.</text>
</comment>
<dbReference type="PANTHER" id="PTHR23404">
    <property type="entry name" value="MOLYBDOPTERIN SYNTHASE RELATED"/>
    <property type="match status" value="1"/>
</dbReference>
<dbReference type="RefSeq" id="WP_255901081.1">
    <property type="nucleotide sequence ID" value="NZ_JAFMZO010000002.1"/>
</dbReference>
<keyword evidence="5" id="KW-0501">Molybdenum cofactor biosynthesis</keyword>
<comment type="pathway">
    <text evidence="1">Cofactor biosynthesis; molybdopterin biosynthesis.</text>
</comment>
<comment type="similarity">
    <text evidence="2">Belongs to the MoaE family.</text>
</comment>
<reference evidence="13" key="1">
    <citation type="journal article" date="2019" name="Int. J. Syst. Evol. Microbiol.">
        <title>The Global Catalogue of Microorganisms (GCM) 10K type strain sequencing project: providing services to taxonomists for standard genome sequencing and annotation.</title>
        <authorList>
            <consortium name="The Broad Institute Genomics Platform"/>
            <consortium name="The Broad Institute Genome Sequencing Center for Infectious Disease"/>
            <person name="Wu L."/>
            <person name="Ma J."/>
        </authorList>
    </citation>
    <scope>NUCLEOTIDE SEQUENCE [LARGE SCALE GENOMIC DNA]</scope>
    <source>
        <strain evidence="13">KCTC 42217</strain>
    </source>
</reference>
<proteinExistence type="inferred from homology"/>
<evidence type="ECO:0000256" key="1">
    <source>
        <dbReference type="ARBA" id="ARBA00005046"/>
    </source>
</evidence>
<organism evidence="12 13">
    <name type="scientific">Paradesertivirga mongoliensis</name>
    <dbReference type="NCBI Taxonomy" id="2100740"/>
    <lineage>
        <taxon>Bacteria</taxon>
        <taxon>Pseudomonadati</taxon>
        <taxon>Bacteroidota</taxon>
        <taxon>Sphingobacteriia</taxon>
        <taxon>Sphingobacteriales</taxon>
        <taxon>Sphingobacteriaceae</taxon>
        <taxon>Paradesertivirga</taxon>
    </lineage>
</organism>
<evidence type="ECO:0000313" key="13">
    <source>
        <dbReference type="Proteomes" id="UP001597387"/>
    </source>
</evidence>
<accession>A0ABW4ZN55</accession>
<dbReference type="EC" id="2.8.1.12" evidence="3"/>
<evidence type="ECO:0000256" key="10">
    <source>
        <dbReference type="ARBA" id="ARBA00032474"/>
    </source>
</evidence>
<evidence type="ECO:0000256" key="4">
    <source>
        <dbReference type="ARBA" id="ARBA00013858"/>
    </source>
</evidence>
<evidence type="ECO:0000256" key="5">
    <source>
        <dbReference type="ARBA" id="ARBA00023150"/>
    </source>
</evidence>
<dbReference type="Pfam" id="PF02391">
    <property type="entry name" value="MoaE"/>
    <property type="match status" value="1"/>
</dbReference>
<evidence type="ECO:0000256" key="3">
    <source>
        <dbReference type="ARBA" id="ARBA00011950"/>
    </source>
</evidence>
<dbReference type="InterPro" id="IPR003448">
    <property type="entry name" value="Mopterin_biosynth_MoaE"/>
</dbReference>
<evidence type="ECO:0000256" key="11">
    <source>
        <dbReference type="ARBA" id="ARBA00049878"/>
    </source>
</evidence>
<dbReference type="SUPFAM" id="SSF54690">
    <property type="entry name" value="Molybdopterin synthase subunit MoaE"/>
    <property type="match status" value="1"/>
</dbReference>
<comment type="catalytic activity">
    <reaction evidence="11">
        <text>2 [molybdopterin-synthase sulfur-carrier protein]-C-terminal-Gly-aminoethanethioate + cyclic pyranopterin phosphate + H2O = molybdopterin + 2 [molybdopterin-synthase sulfur-carrier protein]-C-terminal Gly-Gly + 2 H(+)</text>
        <dbReference type="Rhea" id="RHEA:26333"/>
        <dbReference type="Rhea" id="RHEA-COMP:12202"/>
        <dbReference type="Rhea" id="RHEA-COMP:19907"/>
        <dbReference type="ChEBI" id="CHEBI:15377"/>
        <dbReference type="ChEBI" id="CHEBI:15378"/>
        <dbReference type="ChEBI" id="CHEBI:58698"/>
        <dbReference type="ChEBI" id="CHEBI:59648"/>
        <dbReference type="ChEBI" id="CHEBI:90778"/>
        <dbReference type="ChEBI" id="CHEBI:232372"/>
        <dbReference type="EC" id="2.8.1.12"/>
    </reaction>
</comment>
<dbReference type="Gene3D" id="3.90.1170.40">
    <property type="entry name" value="Molybdopterin biosynthesis MoaE subunit"/>
    <property type="match status" value="1"/>
</dbReference>
<dbReference type="CDD" id="cd00756">
    <property type="entry name" value="MoaE"/>
    <property type="match status" value="1"/>
</dbReference>
<sequence>MTTSALCPQAVEVKHITSEPIDLPGLLSASHHPEAGAVVLFSGDVRDNNLGKNVAYLEYEAQEVMASKLIAEILEEARIKWSLSVAVAQHRIGKVSVSEAAVVVITATPHRREAYEANRHIIDRIKHEVPIWKCEYFNDGSKKWGGNCNCHEITGSANKHIYESEKQNL</sequence>
<dbReference type="EMBL" id="JBHUHZ010000002">
    <property type="protein sequence ID" value="MFD2163319.1"/>
    <property type="molecule type" value="Genomic_DNA"/>
</dbReference>
<dbReference type="Proteomes" id="UP001597387">
    <property type="component" value="Unassembled WGS sequence"/>
</dbReference>
<evidence type="ECO:0000256" key="8">
    <source>
        <dbReference type="ARBA" id="ARBA00030407"/>
    </source>
</evidence>
<evidence type="ECO:0000313" key="12">
    <source>
        <dbReference type="EMBL" id="MFD2163319.1"/>
    </source>
</evidence>
<name>A0ABW4ZN55_9SPHI</name>
<evidence type="ECO:0000256" key="7">
    <source>
        <dbReference type="ARBA" id="ARBA00029745"/>
    </source>
</evidence>
<dbReference type="InterPro" id="IPR036563">
    <property type="entry name" value="MoaE_sf"/>
</dbReference>
<gene>
    <name evidence="12" type="ORF">ACFSJU_13010</name>
</gene>
<evidence type="ECO:0000256" key="2">
    <source>
        <dbReference type="ARBA" id="ARBA00005426"/>
    </source>
</evidence>
<comment type="caution">
    <text evidence="12">The sequence shown here is derived from an EMBL/GenBank/DDBJ whole genome shotgun (WGS) entry which is preliminary data.</text>
</comment>